<reference evidence="2 3" key="1">
    <citation type="submission" date="2019-07" db="EMBL/GenBank/DDBJ databases">
        <title>Caenimonas sedimenti sp. nov., isolated from activated sludge.</title>
        <authorList>
            <person name="Xu J."/>
        </authorList>
    </citation>
    <scope>NUCLEOTIDE SEQUENCE [LARGE SCALE GENOMIC DNA]</scope>
    <source>
        <strain evidence="2 3">HX-9-20</strain>
    </source>
</reference>
<dbReference type="EMBL" id="VOBQ01000008">
    <property type="protein sequence ID" value="TWO71562.1"/>
    <property type="molecule type" value="Genomic_DNA"/>
</dbReference>
<sequence>MNDTQVGGESKPKAEDLAYDNWPDILTRAGMDSAFFSGRKGPCPFCGGRDRYRWKKDYGGVWVCNGCGDGKFQTGFAMLMQLRGYRHFWEAADHVREHFGGFAPDPVVLAARREAAPSREEQHKRNMRRMVEIWEASRPVIDNDPVHRYLQHRVPGLTIAPRMIRLHPALDYWAPPDDPNEKPVLLGKFPAMIAKAFDPGGAFVQLHKTYLTAEGRKADVPMVKKNEKGIGINGFAVPIMEVTGDTLGFAEGIESALAAAMLRQVPVWPCLNGPSMAAFDLPTKLIGKVKRAMIFEDHDELKQVAQGRDAPPRYRRAGSHYAAQLATRLRAHGVRVMLVKAAKAGFDMADYWEQRHKRDLTPA</sequence>
<organism evidence="2 3">
    <name type="scientific">Caenimonas sedimenti</name>
    <dbReference type="NCBI Taxonomy" id="2596921"/>
    <lineage>
        <taxon>Bacteria</taxon>
        <taxon>Pseudomonadati</taxon>
        <taxon>Pseudomonadota</taxon>
        <taxon>Betaproteobacteria</taxon>
        <taxon>Burkholderiales</taxon>
        <taxon>Comamonadaceae</taxon>
        <taxon>Caenimonas</taxon>
    </lineage>
</organism>
<evidence type="ECO:0000259" key="1">
    <source>
        <dbReference type="PROSITE" id="PS50114"/>
    </source>
</evidence>
<proteinExistence type="predicted"/>
<dbReference type="GO" id="GO:0006355">
    <property type="term" value="P:regulation of DNA-templated transcription"/>
    <property type="evidence" value="ECO:0007669"/>
    <property type="project" value="InterPro"/>
</dbReference>
<dbReference type="InterPro" id="IPR006171">
    <property type="entry name" value="TOPRIM_dom"/>
</dbReference>
<gene>
    <name evidence="2" type="ORF">FN976_11190</name>
</gene>
<evidence type="ECO:0000313" key="2">
    <source>
        <dbReference type="EMBL" id="TWO71562.1"/>
    </source>
</evidence>
<dbReference type="Pfam" id="PF13362">
    <property type="entry name" value="Toprim_3"/>
    <property type="match status" value="1"/>
</dbReference>
<comment type="caution">
    <text evidence="2">The sequence shown here is derived from an EMBL/GenBank/DDBJ whole genome shotgun (WGS) entry which is preliminary data.</text>
</comment>
<dbReference type="SMART" id="SM00778">
    <property type="entry name" value="Prim_Zn_Ribbon"/>
    <property type="match status" value="1"/>
</dbReference>
<accession>A0A562ZSI7</accession>
<dbReference type="AlphaFoldDB" id="A0A562ZSI7"/>
<dbReference type="GO" id="GO:0004386">
    <property type="term" value="F:helicase activity"/>
    <property type="evidence" value="ECO:0007669"/>
    <property type="project" value="InterPro"/>
</dbReference>
<dbReference type="InterPro" id="IPR000679">
    <property type="entry name" value="Znf_GATA"/>
</dbReference>
<protein>
    <submittedName>
        <fullName evidence="2">Zinc-binding protein</fullName>
    </submittedName>
</protein>
<dbReference type="InterPro" id="IPR055570">
    <property type="entry name" value="DUF7146"/>
</dbReference>
<dbReference type="OrthoDB" id="8967890at2"/>
<dbReference type="SUPFAM" id="SSF57783">
    <property type="entry name" value="Zinc beta-ribbon"/>
    <property type="match status" value="1"/>
</dbReference>
<evidence type="ECO:0000313" key="3">
    <source>
        <dbReference type="Proteomes" id="UP000318199"/>
    </source>
</evidence>
<dbReference type="Proteomes" id="UP000318199">
    <property type="component" value="Unassembled WGS sequence"/>
</dbReference>
<feature type="domain" description="GATA-type" evidence="1">
    <location>
        <begin position="43"/>
        <end position="68"/>
    </location>
</feature>
<dbReference type="GO" id="GO:0043565">
    <property type="term" value="F:sequence-specific DNA binding"/>
    <property type="evidence" value="ECO:0007669"/>
    <property type="project" value="InterPro"/>
</dbReference>
<dbReference type="InterPro" id="IPR013237">
    <property type="entry name" value="Phage_T7_Gp4_N"/>
</dbReference>
<dbReference type="Pfam" id="PF23639">
    <property type="entry name" value="DUF7146"/>
    <property type="match status" value="1"/>
</dbReference>
<dbReference type="Pfam" id="PF08273">
    <property type="entry name" value="Zn_Ribbon_Prim"/>
    <property type="match status" value="1"/>
</dbReference>
<dbReference type="GO" id="GO:0008270">
    <property type="term" value="F:zinc ion binding"/>
    <property type="evidence" value="ECO:0007669"/>
    <property type="project" value="InterPro"/>
</dbReference>
<dbReference type="PROSITE" id="PS50114">
    <property type="entry name" value="GATA_ZN_FINGER_2"/>
    <property type="match status" value="1"/>
</dbReference>
<keyword evidence="3" id="KW-1185">Reference proteome</keyword>
<name>A0A562ZSI7_9BURK</name>